<dbReference type="PRINTS" id="PR00377">
    <property type="entry name" value="IMPHPHTASES"/>
</dbReference>
<feature type="binding site" evidence="8">
    <location>
        <position position="99"/>
    </location>
    <ligand>
        <name>Mg(2+)</name>
        <dbReference type="ChEBI" id="CHEBI:18420"/>
        <label>1</label>
        <note>catalytic</note>
    </ligand>
</feature>
<dbReference type="GO" id="GO:0008934">
    <property type="term" value="F:inositol monophosphate 1-phosphatase activity"/>
    <property type="evidence" value="ECO:0007669"/>
    <property type="project" value="InterPro"/>
</dbReference>
<dbReference type="Gene3D" id="3.30.540.10">
    <property type="entry name" value="Fructose-1,6-Bisphosphatase, subunit A, domain 1"/>
    <property type="match status" value="1"/>
</dbReference>
<feature type="binding site" evidence="8">
    <location>
        <position position="96"/>
    </location>
    <ligand>
        <name>Mg(2+)</name>
        <dbReference type="ChEBI" id="CHEBI:18420"/>
        <label>1</label>
        <note>catalytic</note>
    </ligand>
</feature>
<feature type="binding site" evidence="8">
    <location>
        <position position="98"/>
    </location>
    <ligand>
        <name>Mg(2+)</name>
        <dbReference type="ChEBI" id="CHEBI:18420"/>
        <label>1</label>
        <note>catalytic</note>
    </ligand>
</feature>
<dbReference type="FunFam" id="3.30.540.10:FF:000004">
    <property type="entry name" value="Inositol-1-monophosphatase"/>
    <property type="match status" value="1"/>
</dbReference>
<feature type="binding site" evidence="8">
    <location>
        <position position="78"/>
    </location>
    <ligand>
        <name>Mg(2+)</name>
        <dbReference type="ChEBI" id="CHEBI:18420"/>
        <label>1</label>
        <note>catalytic</note>
    </ligand>
</feature>
<keyword evidence="6" id="KW-0378">Hydrolase</keyword>
<evidence type="ECO:0000256" key="8">
    <source>
        <dbReference type="PIRSR" id="PIRSR600760-2"/>
    </source>
</evidence>
<dbReference type="PROSITE" id="PS00629">
    <property type="entry name" value="IMP_1"/>
    <property type="match status" value="1"/>
</dbReference>
<comment type="catalytic activity">
    <reaction evidence="1">
        <text>a myo-inositol phosphate + H2O = myo-inositol + phosphate</text>
        <dbReference type="Rhea" id="RHEA:24056"/>
        <dbReference type="ChEBI" id="CHEBI:15377"/>
        <dbReference type="ChEBI" id="CHEBI:17268"/>
        <dbReference type="ChEBI" id="CHEBI:43474"/>
        <dbReference type="ChEBI" id="CHEBI:84139"/>
        <dbReference type="EC" id="3.1.3.25"/>
    </reaction>
</comment>
<keyword evidence="7 8" id="KW-0460">Magnesium</keyword>
<comment type="cofactor">
    <cofactor evidence="2 8">
        <name>Mg(2+)</name>
        <dbReference type="ChEBI" id="CHEBI:18420"/>
    </cofactor>
</comment>
<comment type="caution">
    <text evidence="9">The sequence shown here is derived from an EMBL/GenBank/DDBJ whole genome shotgun (WGS) entry which is preliminary data.</text>
</comment>
<sequence>MSASNVSYDEILKSLFEVAKRAGTKILAATNSQEAASSTYLDTKKNSADLVTETDKAVEKLISTTLLSKYPTFKFMGEETYKPGTALDDSPTFIVDPIDGTTNFVHGHPYVSVSLGFALKQQAVVGVVFNPYTGIMYFATKGGGAFKKVLEPTDDGDWKLRSDRVKLPIREPAAFTSLDGTMVAVEWGSDRTGSNWQTKIDTWNRLGRSKEEGGAMVHSARCLGSAALNLCAVAEGHVDMYWEGGCWAWDVCAGWIILTEAGGIMVDGNPPADAKEGWDIPITHRKYLAVRAAPSGQKEIVKELWGHIEGTMEPPYFSTQARPAMTSSPTWPPMPTANWQLALRQLLGHLYYPEHILQKHATKSFKSNGYPHVVCRIRPWTDFDDWNETLLASWNSDDQLKDVQIQVSHTCEKSYKSCLTATTKDVTGEFTGAFKGIMPLIKRFDARSANPRSPVFVTHMVPACEDGLSRFAQLASAKKKTSPMRAQHGLETNVIHWPGRHGMEPSAFGHW</sequence>
<evidence type="ECO:0000313" key="10">
    <source>
        <dbReference type="Proteomes" id="UP001316803"/>
    </source>
</evidence>
<evidence type="ECO:0000256" key="7">
    <source>
        <dbReference type="ARBA" id="ARBA00022842"/>
    </source>
</evidence>
<dbReference type="EC" id="3.1.3.25" evidence="4"/>
<evidence type="ECO:0000256" key="6">
    <source>
        <dbReference type="ARBA" id="ARBA00022801"/>
    </source>
</evidence>
<evidence type="ECO:0000256" key="2">
    <source>
        <dbReference type="ARBA" id="ARBA00001946"/>
    </source>
</evidence>
<dbReference type="GO" id="GO:0046854">
    <property type="term" value="P:phosphatidylinositol phosphate biosynthetic process"/>
    <property type="evidence" value="ECO:0007669"/>
    <property type="project" value="InterPro"/>
</dbReference>
<dbReference type="InterPro" id="IPR033942">
    <property type="entry name" value="IMPase"/>
</dbReference>
<dbReference type="InterPro" id="IPR020583">
    <property type="entry name" value="Inositol_monoP_metal-BS"/>
</dbReference>
<evidence type="ECO:0000313" key="9">
    <source>
        <dbReference type="EMBL" id="KAK5957086.1"/>
    </source>
</evidence>
<evidence type="ECO:0000256" key="1">
    <source>
        <dbReference type="ARBA" id="ARBA00001033"/>
    </source>
</evidence>
<protein>
    <recommendedName>
        <fullName evidence="4">inositol-phosphate phosphatase</fullName>
        <ecNumber evidence="4">3.1.3.25</ecNumber>
    </recommendedName>
</protein>
<dbReference type="PANTHER" id="PTHR20854:SF4">
    <property type="entry name" value="INOSITOL-1-MONOPHOSPHATASE-RELATED"/>
    <property type="match status" value="1"/>
</dbReference>
<dbReference type="AlphaFoldDB" id="A0AAN8FET2"/>
<dbReference type="PROSITE" id="PS00630">
    <property type="entry name" value="IMP_2"/>
    <property type="match status" value="1"/>
</dbReference>
<dbReference type="PANTHER" id="PTHR20854">
    <property type="entry name" value="INOSITOL MONOPHOSPHATASE"/>
    <property type="match status" value="1"/>
</dbReference>
<accession>A0AAN8FET2</accession>
<dbReference type="EMBL" id="JAKLMC020000003">
    <property type="protein sequence ID" value="KAK5957086.1"/>
    <property type="molecule type" value="Genomic_DNA"/>
</dbReference>
<evidence type="ECO:0000256" key="3">
    <source>
        <dbReference type="ARBA" id="ARBA00009759"/>
    </source>
</evidence>
<dbReference type="InterPro" id="IPR020550">
    <property type="entry name" value="Inositol_monophosphatase_CS"/>
</dbReference>
<dbReference type="GO" id="GO:0046872">
    <property type="term" value="F:metal ion binding"/>
    <property type="evidence" value="ECO:0007669"/>
    <property type="project" value="UniProtKB-KW"/>
</dbReference>
<dbReference type="GO" id="GO:0006020">
    <property type="term" value="P:inositol metabolic process"/>
    <property type="evidence" value="ECO:0007669"/>
    <property type="project" value="TreeGrafter"/>
</dbReference>
<keyword evidence="5 8" id="KW-0479">Metal-binding</keyword>
<dbReference type="Gene3D" id="3.40.190.80">
    <property type="match status" value="1"/>
</dbReference>
<dbReference type="Pfam" id="PF00459">
    <property type="entry name" value="Inositol_P"/>
    <property type="match status" value="1"/>
</dbReference>
<comment type="similarity">
    <text evidence="3">Belongs to the inositol monophosphatase superfamily.</text>
</comment>
<dbReference type="SUPFAM" id="SSF56655">
    <property type="entry name" value="Carbohydrate phosphatase"/>
    <property type="match status" value="1"/>
</dbReference>
<dbReference type="InterPro" id="IPR000760">
    <property type="entry name" value="Inositol_monophosphatase-like"/>
</dbReference>
<gene>
    <name evidence="9" type="ORF">OHC33_001455</name>
</gene>
<keyword evidence="10" id="KW-1185">Reference proteome</keyword>
<dbReference type="GO" id="GO:0007165">
    <property type="term" value="P:signal transduction"/>
    <property type="evidence" value="ECO:0007669"/>
    <property type="project" value="TreeGrafter"/>
</dbReference>
<evidence type="ECO:0000256" key="5">
    <source>
        <dbReference type="ARBA" id="ARBA00022723"/>
    </source>
</evidence>
<evidence type="ECO:0000256" key="4">
    <source>
        <dbReference type="ARBA" id="ARBA00013106"/>
    </source>
</evidence>
<organism evidence="9 10">
    <name type="scientific">Knufia fluminis</name>
    <dbReference type="NCBI Taxonomy" id="191047"/>
    <lineage>
        <taxon>Eukaryota</taxon>
        <taxon>Fungi</taxon>
        <taxon>Dikarya</taxon>
        <taxon>Ascomycota</taxon>
        <taxon>Pezizomycotina</taxon>
        <taxon>Eurotiomycetes</taxon>
        <taxon>Chaetothyriomycetidae</taxon>
        <taxon>Chaetothyriales</taxon>
        <taxon>Trichomeriaceae</taxon>
        <taxon>Knufia</taxon>
    </lineage>
</organism>
<reference evidence="9 10" key="1">
    <citation type="submission" date="2022-12" db="EMBL/GenBank/DDBJ databases">
        <title>Genomic features and morphological characterization of a novel Knufia sp. strain isolated from spacecraft assembly facility.</title>
        <authorList>
            <person name="Teixeira M."/>
            <person name="Chander A.M."/>
            <person name="Stajich J.E."/>
            <person name="Venkateswaran K."/>
        </authorList>
    </citation>
    <scope>NUCLEOTIDE SEQUENCE [LARGE SCALE GENOMIC DNA]</scope>
    <source>
        <strain evidence="9 10">FJI-L2-BK-P2</strain>
    </source>
</reference>
<dbReference type="Proteomes" id="UP001316803">
    <property type="component" value="Unassembled WGS sequence"/>
</dbReference>
<dbReference type="CDD" id="cd01639">
    <property type="entry name" value="IMPase"/>
    <property type="match status" value="1"/>
</dbReference>
<feature type="binding site" evidence="8">
    <location>
        <position position="250"/>
    </location>
    <ligand>
        <name>Mg(2+)</name>
        <dbReference type="ChEBI" id="CHEBI:18420"/>
        <label>1</label>
        <note>catalytic</note>
    </ligand>
</feature>
<name>A0AAN8FET2_9EURO</name>
<dbReference type="FunFam" id="3.40.190.80:FF:000012">
    <property type="entry name" value="Inositol-1-monophosphatase"/>
    <property type="match status" value="1"/>
</dbReference>
<proteinExistence type="inferred from homology"/>